<dbReference type="AlphaFoldDB" id="A0A919YRH0"/>
<keyword evidence="1" id="KW-0808">Transferase</keyword>
<dbReference type="EMBL" id="BOSE01000007">
    <property type="protein sequence ID" value="GIP18070.1"/>
    <property type="molecule type" value="Genomic_DNA"/>
</dbReference>
<feature type="domain" description="N-acetyltransferase" evidence="2">
    <location>
        <begin position="1"/>
        <end position="144"/>
    </location>
</feature>
<dbReference type="Pfam" id="PF00583">
    <property type="entry name" value="Acetyltransf_1"/>
    <property type="match status" value="1"/>
</dbReference>
<dbReference type="InterPro" id="IPR016181">
    <property type="entry name" value="Acyl_CoA_acyltransferase"/>
</dbReference>
<dbReference type="PANTHER" id="PTHR13947:SF37">
    <property type="entry name" value="LD18367P"/>
    <property type="match status" value="1"/>
</dbReference>
<evidence type="ECO:0000313" key="3">
    <source>
        <dbReference type="EMBL" id="GIP18070.1"/>
    </source>
</evidence>
<dbReference type="PROSITE" id="PS51186">
    <property type="entry name" value="GNAT"/>
    <property type="match status" value="1"/>
</dbReference>
<name>A0A919YRH0_9BACL</name>
<proteinExistence type="predicted"/>
<evidence type="ECO:0000259" key="2">
    <source>
        <dbReference type="PROSITE" id="PS51186"/>
    </source>
</evidence>
<dbReference type="SUPFAM" id="SSF55729">
    <property type="entry name" value="Acyl-CoA N-acyltransferases (Nat)"/>
    <property type="match status" value="1"/>
</dbReference>
<accession>A0A919YRH0</accession>
<dbReference type="CDD" id="cd04301">
    <property type="entry name" value="NAT_SF"/>
    <property type="match status" value="1"/>
</dbReference>
<protein>
    <submittedName>
        <fullName evidence="3">N-acetyltransferase</fullName>
    </submittedName>
</protein>
<dbReference type="InterPro" id="IPR000182">
    <property type="entry name" value="GNAT_dom"/>
</dbReference>
<dbReference type="Proteomes" id="UP000683139">
    <property type="component" value="Unassembled WGS sequence"/>
</dbReference>
<dbReference type="GO" id="GO:0008080">
    <property type="term" value="F:N-acetyltransferase activity"/>
    <property type="evidence" value="ECO:0007669"/>
    <property type="project" value="InterPro"/>
</dbReference>
<dbReference type="RefSeq" id="WP_213518061.1">
    <property type="nucleotide sequence ID" value="NZ_BOSE01000007.1"/>
</dbReference>
<keyword evidence="4" id="KW-1185">Reference proteome</keyword>
<evidence type="ECO:0000256" key="1">
    <source>
        <dbReference type="ARBA" id="ARBA00022679"/>
    </source>
</evidence>
<dbReference type="InterPro" id="IPR050769">
    <property type="entry name" value="NAT_camello-type"/>
</dbReference>
<organism evidence="3 4">
    <name type="scientific">Paenibacillus montaniterrae</name>
    <dbReference type="NCBI Taxonomy" id="429341"/>
    <lineage>
        <taxon>Bacteria</taxon>
        <taxon>Bacillati</taxon>
        <taxon>Bacillota</taxon>
        <taxon>Bacilli</taxon>
        <taxon>Bacillales</taxon>
        <taxon>Paenibacillaceae</taxon>
        <taxon>Paenibacillus</taxon>
    </lineage>
</organism>
<dbReference type="Gene3D" id="3.40.630.30">
    <property type="match status" value="1"/>
</dbReference>
<sequence length="144" mass="16526">MIIRQYRADDLDAMCSLMADLGYPTEQDAMMARLERMQQDASYHTFMAEHDGEVVGMAGVRLSLAYEIDDIVVQISALVIKRQYQNRGFGKQIIRHVEQWAKQQGSTHIVLTSGIKAERQQAHQFYKNAGFQITGYRFAKDLNH</sequence>
<dbReference type="PANTHER" id="PTHR13947">
    <property type="entry name" value="GNAT FAMILY N-ACETYLTRANSFERASE"/>
    <property type="match status" value="1"/>
</dbReference>
<reference evidence="3" key="1">
    <citation type="submission" date="2021-03" db="EMBL/GenBank/DDBJ databases">
        <title>Antimicrobial resistance genes in bacteria isolated from Japanese honey, and their potential for conferring macrolide and lincosamide resistance in the American foulbrood pathogen Paenibacillus larvae.</title>
        <authorList>
            <person name="Okamoto M."/>
            <person name="Kumagai M."/>
            <person name="Kanamori H."/>
            <person name="Takamatsu D."/>
        </authorList>
    </citation>
    <scope>NUCLEOTIDE SEQUENCE</scope>
    <source>
        <strain evidence="3">J40TS1</strain>
    </source>
</reference>
<comment type="caution">
    <text evidence="3">The sequence shown here is derived from an EMBL/GenBank/DDBJ whole genome shotgun (WGS) entry which is preliminary data.</text>
</comment>
<gene>
    <name evidence="3" type="ORF">J40TS1_37120</name>
</gene>
<evidence type="ECO:0000313" key="4">
    <source>
        <dbReference type="Proteomes" id="UP000683139"/>
    </source>
</evidence>